<feature type="transmembrane region" description="Helical" evidence="5">
    <location>
        <begin position="314"/>
        <end position="336"/>
    </location>
</feature>
<evidence type="ECO:0000259" key="6">
    <source>
        <dbReference type="PROSITE" id="PS50850"/>
    </source>
</evidence>
<feature type="transmembrane region" description="Helical" evidence="5">
    <location>
        <begin position="139"/>
        <end position="162"/>
    </location>
</feature>
<feature type="transmembrane region" description="Helical" evidence="5">
    <location>
        <begin position="372"/>
        <end position="390"/>
    </location>
</feature>
<evidence type="ECO:0000256" key="4">
    <source>
        <dbReference type="ARBA" id="ARBA00023136"/>
    </source>
</evidence>
<evidence type="ECO:0000256" key="3">
    <source>
        <dbReference type="ARBA" id="ARBA00022989"/>
    </source>
</evidence>
<dbReference type="SUPFAM" id="SSF103473">
    <property type="entry name" value="MFS general substrate transporter"/>
    <property type="match status" value="1"/>
</dbReference>
<dbReference type="GO" id="GO:0005886">
    <property type="term" value="C:plasma membrane"/>
    <property type="evidence" value="ECO:0007669"/>
    <property type="project" value="UniProtKB-SubCell"/>
</dbReference>
<keyword evidence="3 5" id="KW-1133">Transmembrane helix</keyword>
<dbReference type="RefSeq" id="WP_203919430.1">
    <property type="nucleotide sequence ID" value="NZ_BONZ01000038.1"/>
</dbReference>
<dbReference type="GO" id="GO:0022857">
    <property type="term" value="F:transmembrane transporter activity"/>
    <property type="evidence" value="ECO:0007669"/>
    <property type="project" value="InterPro"/>
</dbReference>
<feature type="transmembrane region" description="Helical" evidence="5">
    <location>
        <begin position="47"/>
        <end position="68"/>
    </location>
</feature>
<dbReference type="InterPro" id="IPR011701">
    <property type="entry name" value="MFS"/>
</dbReference>
<dbReference type="AlphaFoldDB" id="A0A8J3VR78"/>
<feature type="transmembrane region" description="Helical" evidence="5">
    <location>
        <begin position="216"/>
        <end position="236"/>
    </location>
</feature>
<reference evidence="7" key="1">
    <citation type="submission" date="2021-01" db="EMBL/GenBank/DDBJ databases">
        <title>Whole genome shotgun sequence of Rugosimonospora africana NBRC 104875.</title>
        <authorList>
            <person name="Komaki H."/>
            <person name="Tamura T."/>
        </authorList>
    </citation>
    <scope>NUCLEOTIDE SEQUENCE</scope>
    <source>
        <strain evidence="7">NBRC 104875</strain>
    </source>
</reference>
<comment type="subcellular location">
    <subcellularLocation>
        <location evidence="1">Cell membrane</location>
        <topology evidence="1">Multi-pass membrane protein</topology>
    </subcellularLocation>
</comment>
<dbReference type="InterPro" id="IPR020846">
    <property type="entry name" value="MFS_dom"/>
</dbReference>
<feature type="transmembrane region" description="Helical" evidence="5">
    <location>
        <begin position="80"/>
        <end position="98"/>
    </location>
</feature>
<feature type="domain" description="Major facilitator superfamily (MFS) profile" evidence="6">
    <location>
        <begin position="177"/>
        <end position="415"/>
    </location>
</feature>
<feature type="transmembrane region" description="Helical" evidence="5">
    <location>
        <begin position="104"/>
        <end position="127"/>
    </location>
</feature>
<organism evidence="7 8">
    <name type="scientific">Rugosimonospora africana</name>
    <dbReference type="NCBI Taxonomy" id="556532"/>
    <lineage>
        <taxon>Bacteria</taxon>
        <taxon>Bacillati</taxon>
        <taxon>Actinomycetota</taxon>
        <taxon>Actinomycetes</taxon>
        <taxon>Micromonosporales</taxon>
        <taxon>Micromonosporaceae</taxon>
        <taxon>Rugosimonospora</taxon>
    </lineage>
</organism>
<sequence>MLTTRGDSRTARRSAVPGLLTAGALMNAAIAVVSPVSTIAAAQWLGTAWGAVPNTAAIVGTGVGAVALSRVIGRWGPRRGLLVGYLCAVAGALIAVPACARGDVGDVVFGMLLLGLGNASAFLSRYAMADLYPSPRRGYAISMLVWAASVGAVGGPLLLTPLVSAATRLGTSAFAGPFAFAAVAAAVAALSLSALPAGGGTPATRVPVRTLLRSPAAAPSLAVMATAQVVMVAIMTAAPLDMHDHGAAFGPVGLTLSAHTLGMFALSPVTGRLVDRFGARPVMGAGLAVLALAAGLAAAGVAGRDPLRQVDLFLLGYAWNLCFVAGSAGLAGELPAAQRARVEGAVDAAVWGMAAVASLASTTLLATGGYRMLAATSGALIAVPALVLALRADWSGSWRGARRAGPDWSEPGSRT</sequence>
<feature type="transmembrane region" description="Helical" evidence="5">
    <location>
        <begin position="348"/>
        <end position="366"/>
    </location>
</feature>
<protein>
    <submittedName>
        <fullName evidence="7">MFS transporter</fullName>
    </submittedName>
</protein>
<evidence type="ECO:0000256" key="1">
    <source>
        <dbReference type="ARBA" id="ARBA00004651"/>
    </source>
</evidence>
<evidence type="ECO:0000313" key="8">
    <source>
        <dbReference type="Proteomes" id="UP000642748"/>
    </source>
</evidence>
<gene>
    <name evidence="7" type="ORF">Raf01_39790</name>
</gene>
<feature type="transmembrane region" description="Helical" evidence="5">
    <location>
        <begin position="248"/>
        <end position="270"/>
    </location>
</feature>
<keyword evidence="8" id="KW-1185">Reference proteome</keyword>
<dbReference type="EMBL" id="BONZ01000038">
    <property type="protein sequence ID" value="GIH15807.1"/>
    <property type="molecule type" value="Genomic_DNA"/>
</dbReference>
<dbReference type="PANTHER" id="PTHR23534:SF1">
    <property type="entry name" value="MAJOR FACILITATOR SUPERFAMILY PROTEIN"/>
    <property type="match status" value="1"/>
</dbReference>
<dbReference type="Gene3D" id="1.20.1250.20">
    <property type="entry name" value="MFS general substrate transporter like domains"/>
    <property type="match status" value="1"/>
</dbReference>
<dbReference type="Proteomes" id="UP000642748">
    <property type="component" value="Unassembled WGS sequence"/>
</dbReference>
<dbReference type="PANTHER" id="PTHR23534">
    <property type="entry name" value="MFS PERMEASE"/>
    <property type="match status" value="1"/>
</dbReference>
<feature type="transmembrane region" description="Helical" evidence="5">
    <location>
        <begin position="174"/>
        <end position="195"/>
    </location>
</feature>
<keyword evidence="2 5" id="KW-0812">Transmembrane</keyword>
<feature type="transmembrane region" description="Helical" evidence="5">
    <location>
        <begin position="282"/>
        <end position="302"/>
    </location>
</feature>
<evidence type="ECO:0000313" key="7">
    <source>
        <dbReference type="EMBL" id="GIH15807.1"/>
    </source>
</evidence>
<dbReference type="Pfam" id="PF07690">
    <property type="entry name" value="MFS_1"/>
    <property type="match status" value="1"/>
</dbReference>
<evidence type="ECO:0000256" key="5">
    <source>
        <dbReference type="SAM" id="Phobius"/>
    </source>
</evidence>
<name>A0A8J3VR78_9ACTN</name>
<proteinExistence type="predicted"/>
<accession>A0A8J3VR78</accession>
<keyword evidence="4 5" id="KW-0472">Membrane</keyword>
<comment type="caution">
    <text evidence="7">The sequence shown here is derived from an EMBL/GenBank/DDBJ whole genome shotgun (WGS) entry which is preliminary data.</text>
</comment>
<evidence type="ECO:0000256" key="2">
    <source>
        <dbReference type="ARBA" id="ARBA00022692"/>
    </source>
</evidence>
<dbReference type="InterPro" id="IPR036259">
    <property type="entry name" value="MFS_trans_sf"/>
</dbReference>
<dbReference type="PROSITE" id="PS50850">
    <property type="entry name" value="MFS"/>
    <property type="match status" value="1"/>
</dbReference>